<protein>
    <recommendedName>
        <fullName evidence="2">HEAT repeat domain-containing protein</fullName>
    </recommendedName>
</protein>
<name>A0A382R4Z0_9ZZZZ</name>
<dbReference type="PANTHER" id="PTHR12697:SF5">
    <property type="entry name" value="DEOXYHYPUSINE HYDROXYLASE"/>
    <property type="match status" value="1"/>
</dbReference>
<dbReference type="Pfam" id="PF13646">
    <property type="entry name" value="HEAT_2"/>
    <property type="match status" value="1"/>
</dbReference>
<dbReference type="GO" id="GO:0016491">
    <property type="term" value="F:oxidoreductase activity"/>
    <property type="evidence" value="ECO:0007669"/>
    <property type="project" value="TreeGrafter"/>
</dbReference>
<dbReference type="EMBL" id="UINC01119175">
    <property type="protein sequence ID" value="SVC92803.1"/>
    <property type="molecule type" value="Genomic_DNA"/>
</dbReference>
<organism evidence="1">
    <name type="scientific">marine metagenome</name>
    <dbReference type="NCBI Taxonomy" id="408172"/>
    <lineage>
        <taxon>unclassified sequences</taxon>
        <taxon>metagenomes</taxon>
        <taxon>ecological metagenomes</taxon>
    </lineage>
</organism>
<dbReference type="SUPFAM" id="SSF48371">
    <property type="entry name" value="ARM repeat"/>
    <property type="match status" value="1"/>
</dbReference>
<proteinExistence type="predicted"/>
<dbReference type="PANTHER" id="PTHR12697">
    <property type="entry name" value="PBS LYASE HEAT-LIKE PROTEIN"/>
    <property type="match status" value="1"/>
</dbReference>
<dbReference type="SMART" id="SM00567">
    <property type="entry name" value="EZ_HEAT"/>
    <property type="match status" value="3"/>
</dbReference>
<dbReference type="InterPro" id="IPR016024">
    <property type="entry name" value="ARM-type_fold"/>
</dbReference>
<dbReference type="InterPro" id="IPR004155">
    <property type="entry name" value="PBS_lyase_HEAT"/>
</dbReference>
<dbReference type="AlphaFoldDB" id="A0A382R4Z0"/>
<accession>A0A382R4Z0</accession>
<gene>
    <name evidence="1" type="ORF">METZ01_LOCUS345657</name>
</gene>
<dbReference type="InterPro" id="IPR011989">
    <property type="entry name" value="ARM-like"/>
</dbReference>
<feature type="non-terminal residue" evidence="1">
    <location>
        <position position="1"/>
    </location>
</feature>
<evidence type="ECO:0008006" key="2">
    <source>
        <dbReference type="Google" id="ProtNLM"/>
    </source>
</evidence>
<sequence length="258" mass="27594">IRQLAALGPRAAEAVSALADLLNRDHQAARAAATYALGAIGEPAVETLVAKLEDAGQTGWEEGAQANWNEGAVQMMDEAYALGAIGRLAVAPLIGLLESAGEWGRINAAFALGEMDSQAEEAVPALTRCLDDDSHRIVRTALDSLGTIGGGIDQFLPRMRRLLVESRPDWEEVLTGRRAWMPRDQVRLNVATAIARLGSAAASAEEELVTALEDPCGYVGLLATDALRHLESPTADEAVMDLVMAQRWDSSLSETRPW</sequence>
<dbReference type="Pfam" id="PF03130">
    <property type="entry name" value="HEAT_PBS"/>
    <property type="match status" value="1"/>
</dbReference>
<dbReference type="Gene3D" id="1.25.10.10">
    <property type="entry name" value="Leucine-rich Repeat Variant"/>
    <property type="match status" value="3"/>
</dbReference>
<reference evidence="1" key="1">
    <citation type="submission" date="2018-05" db="EMBL/GenBank/DDBJ databases">
        <authorList>
            <person name="Lanie J.A."/>
            <person name="Ng W.-L."/>
            <person name="Kazmierczak K.M."/>
            <person name="Andrzejewski T.M."/>
            <person name="Davidsen T.M."/>
            <person name="Wayne K.J."/>
            <person name="Tettelin H."/>
            <person name="Glass J.I."/>
            <person name="Rusch D."/>
            <person name="Podicherti R."/>
            <person name="Tsui H.-C.T."/>
            <person name="Winkler M.E."/>
        </authorList>
    </citation>
    <scope>NUCLEOTIDE SEQUENCE</scope>
</reference>
<evidence type="ECO:0000313" key="1">
    <source>
        <dbReference type="EMBL" id="SVC92803.1"/>
    </source>
</evidence>